<keyword evidence="2" id="KW-0129">CBS domain</keyword>
<dbReference type="SMART" id="SM00116">
    <property type="entry name" value="CBS"/>
    <property type="match status" value="2"/>
</dbReference>
<dbReference type="PROSITE" id="PS51371">
    <property type="entry name" value="CBS"/>
    <property type="match status" value="2"/>
</dbReference>
<comment type="caution">
    <text evidence="6">The sequence shown here is derived from an EMBL/GenBank/DDBJ whole genome shotgun (WGS) entry which is preliminary data.</text>
</comment>
<feature type="compositionally biased region" description="Basic and acidic residues" evidence="3">
    <location>
        <begin position="285"/>
        <end position="294"/>
    </location>
</feature>
<evidence type="ECO:0000256" key="3">
    <source>
        <dbReference type="SAM" id="MobiDB-lite"/>
    </source>
</evidence>
<dbReference type="InterPro" id="IPR046342">
    <property type="entry name" value="CBS_dom_sf"/>
</dbReference>
<dbReference type="Pfam" id="PF04972">
    <property type="entry name" value="BON"/>
    <property type="match status" value="1"/>
</dbReference>
<dbReference type="InterPro" id="IPR051462">
    <property type="entry name" value="CBS_domain-containing"/>
</dbReference>
<feature type="domain" description="BON" evidence="4">
    <location>
        <begin position="145"/>
        <end position="214"/>
    </location>
</feature>
<gene>
    <name evidence="6" type="ORF">Aca07nite_86880</name>
</gene>
<keyword evidence="1" id="KW-0677">Repeat</keyword>
<dbReference type="SUPFAM" id="SSF54631">
    <property type="entry name" value="CBS-domain pair"/>
    <property type="match status" value="1"/>
</dbReference>
<evidence type="ECO:0000259" key="4">
    <source>
        <dbReference type="PROSITE" id="PS50914"/>
    </source>
</evidence>
<dbReference type="Gene3D" id="3.30.1340.30">
    <property type="match status" value="1"/>
</dbReference>
<reference evidence="6" key="1">
    <citation type="submission" date="2021-01" db="EMBL/GenBank/DDBJ databases">
        <title>Whole genome shotgun sequence of Actinoplanes capillaceus NBRC 16408.</title>
        <authorList>
            <person name="Komaki H."/>
            <person name="Tamura T."/>
        </authorList>
    </citation>
    <scope>NUCLEOTIDE SEQUENCE [LARGE SCALE GENOMIC DNA]</scope>
    <source>
        <strain evidence="6">NBRC 16408</strain>
    </source>
</reference>
<dbReference type="Gene3D" id="3.10.580.10">
    <property type="entry name" value="CBS-domain"/>
    <property type="match status" value="1"/>
</dbReference>
<dbReference type="Pfam" id="PF00571">
    <property type="entry name" value="CBS"/>
    <property type="match status" value="2"/>
</dbReference>
<evidence type="ECO:0000313" key="6">
    <source>
        <dbReference type="EMBL" id="GID51413.1"/>
    </source>
</evidence>
<evidence type="ECO:0000259" key="5">
    <source>
        <dbReference type="PROSITE" id="PS51371"/>
    </source>
</evidence>
<dbReference type="EMBL" id="BOMF01000182">
    <property type="protein sequence ID" value="GID51413.1"/>
    <property type="molecule type" value="Genomic_DNA"/>
</dbReference>
<evidence type="ECO:0000256" key="2">
    <source>
        <dbReference type="PROSITE-ProRule" id="PRU00703"/>
    </source>
</evidence>
<dbReference type="InterPro" id="IPR007055">
    <property type="entry name" value="BON_dom"/>
</dbReference>
<feature type="domain" description="CBS" evidence="5">
    <location>
        <begin position="10"/>
        <end position="67"/>
    </location>
</feature>
<feature type="domain" description="CBS" evidence="5">
    <location>
        <begin position="92"/>
        <end position="152"/>
    </location>
</feature>
<dbReference type="PROSITE" id="PS50914">
    <property type="entry name" value="BON"/>
    <property type="match status" value="1"/>
</dbReference>
<dbReference type="InterPro" id="IPR000644">
    <property type="entry name" value="CBS_dom"/>
</dbReference>
<name>A0ABQ3WZ19_9ACTN</name>
<accession>A0ABQ3WZ19</accession>
<sequence>MPQWRVRDVMTTDMITVSEDASVTEIVTLLKDRRISAVPITDRFDVVLGIVSWTDLHEKIELDGEDGSRTGWWSRWRNPLLQWPHGSAAEVMSGPPLTIGADAPLAAVARVMRRGDVGRLLVVDGESRLLGIITRSDLLRIHDRLDEVIRDEVLQRVLGGTLSIPAGAVRVVVNDGVVTLTGRVARQSTAVAATELTAAVPGVTGVVDQLTAGGTGSDTAPRRPLRRPPEWGAADLPARRGDVPPAQAGTAMRRRAAERPSALSSGSGAADRLGVTAAPPHGHRRPPDVSRDIVEEWGQQSFPASDPPANW</sequence>
<protein>
    <recommendedName>
        <fullName evidence="7">CBS domain-containing protein</fullName>
    </recommendedName>
</protein>
<evidence type="ECO:0000256" key="1">
    <source>
        <dbReference type="ARBA" id="ARBA00022737"/>
    </source>
</evidence>
<organism evidence="6">
    <name type="scientific">Actinoplanes campanulatus</name>
    <dbReference type="NCBI Taxonomy" id="113559"/>
    <lineage>
        <taxon>Bacteria</taxon>
        <taxon>Bacillati</taxon>
        <taxon>Actinomycetota</taxon>
        <taxon>Actinomycetes</taxon>
        <taxon>Micromonosporales</taxon>
        <taxon>Micromonosporaceae</taxon>
        <taxon>Actinoplanes</taxon>
    </lineage>
</organism>
<feature type="region of interest" description="Disordered" evidence="3">
    <location>
        <begin position="210"/>
        <end position="311"/>
    </location>
</feature>
<proteinExistence type="predicted"/>
<dbReference type="PANTHER" id="PTHR48108:SF6">
    <property type="entry name" value="CBS DOMAIN-CONTAINING PROTEIN CBSX1, CHLOROPLASTIC"/>
    <property type="match status" value="1"/>
</dbReference>
<evidence type="ECO:0008006" key="7">
    <source>
        <dbReference type="Google" id="ProtNLM"/>
    </source>
</evidence>
<dbReference type="PANTHER" id="PTHR48108">
    <property type="entry name" value="CBS DOMAIN-CONTAINING PROTEIN CBSX2, CHLOROPLASTIC"/>
    <property type="match status" value="1"/>
</dbReference>